<dbReference type="Proteomes" id="UP001152320">
    <property type="component" value="Chromosome 13"/>
</dbReference>
<feature type="region of interest" description="Disordered" evidence="2">
    <location>
        <begin position="258"/>
        <end position="312"/>
    </location>
</feature>
<dbReference type="OrthoDB" id="5976086at2759"/>
<evidence type="ECO:0000313" key="4">
    <source>
        <dbReference type="Proteomes" id="UP001152320"/>
    </source>
</evidence>
<sequence>MGQTIGGIVKGVLGRNEIKDDPEKAEKVKDWLMQQNEKIEMKLKQFYSDIVIETTGKGQTPTVPICSVVDKVEHTYVYNHEKSGNVLQKTIGNVVDNALEGKWTESIGALVHGGLESFFGPSEISTSGETKETRKYHVVWCNNALIRIDVFLTQTSLSQVIGSSASRDEAFGGYIMVISVVDIEKIHNQVLIYEFSKFINQIKKGNKNAIAELKKDIEDEKEVLELLSTLNAGISLMKEGGAFSDAATHPAVLNKALTKNVDNDDEETNENNDQNNGEDSTRKENNQAASNGKRKQANKGGKGRANSRVKTS</sequence>
<dbReference type="AlphaFoldDB" id="A0A9Q1BP99"/>
<accession>A0A9Q1BP99</accession>
<comment type="caution">
    <text evidence="3">The sequence shown here is derived from an EMBL/GenBank/DDBJ whole genome shotgun (WGS) entry which is preliminary data.</text>
</comment>
<reference evidence="3" key="1">
    <citation type="submission" date="2021-10" db="EMBL/GenBank/DDBJ databases">
        <title>Tropical sea cucumber genome reveals ecological adaptation and Cuvierian tubules defense mechanism.</title>
        <authorList>
            <person name="Chen T."/>
        </authorList>
    </citation>
    <scope>NUCLEOTIDE SEQUENCE</scope>
    <source>
        <strain evidence="3">Nanhai2018</strain>
        <tissue evidence="3">Muscle</tissue>
    </source>
</reference>
<protein>
    <submittedName>
        <fullName evidence="3">Uncharacterized protein</fullName>
    </submittedName>
</protein>
<feature type="coiled-coil region" evidence="1">
    <location>
        <begin position="203"/>
        <end position="230"/>
    </location>
</feature>
<evidence type="ECO:0000313" key="3">
    <source>
        <dbReference type="EMBL" id="KAJ8030156.1"/>
    </source>
</evidence>
<dbReference type="EMBL" id="JAIZAY010000013">
    <property type="protein sequence ID" value="KAJ8030156.1"/>
    <property type="molecule type" value="Genomic_DNA"/>
</dbReference>
<name>A0A9Q1BP99_HOLLE</name>
<keyword evidence="1" id="KW-0175">Coiled coil</keyword>
<keyword evidence="4" id="KW-1185">Reference proteome</keyword>
<gene>
    <name evidence="3" type="ORF">HOLleu_26484</name>
</gene>
<proteinExistence type="predicted"/>
<evidence type="ECO:0000256" key="2">
    <source>
        <dbReference type="SAM" id="MobiDB-lite"/>
    </source>
</evidence>
<organism evidence="3 4">
    <name type="scientific">Holothuria leucospilota</name>
    <name type="common">Black long sea cucumber</name>
    <name type="synonym">Mertensiothuria leucospilota</name>
    <dbReference type="NCBI Taxonomy" id="206669"/>
    <lineage>
        <taxon>Eukaryota</taxon>
        <taxon>Metazoa</taxon>
        <taxon>Echinodermata</taxon>
        <taxon>Eleutherozoa</taxon>
        <taxon>Echinozoa</taxon>
        <taxon>Holothuroidea</taxon>
        <taxon>Aspidochirotacea</taxon>
        <taxon>Aspidochirotida</taxon>
        <taxon>Holothuriidae</taxon>
        <taxon>Holothuria</taxon>
    </lineage>
</organism>
<evidence type="ECO:0000256" key="1">
    <source>
        <dbReference type="SAM" id="Coils"/>
    </source>
</evidence>
<feature type="compositionally biased region" description="Basic residues" evidence="2">
    <location>
        <begin position="292"/>
        <end position="312"/>
    </location>
</feature>